<evidence type="ECO:0000313" key="1">
    <source>
        <dbReference type="EMBL" id="SDU23621.1"/>
    </source>
</evidence>
<keyword evidence="2" id="KW-1185">Reference proteome</keyword>
<protein>
    <submittedName>
        <fullName evidence="1">Uncharacterized protein</fullName>
    </submittedName>
</protein>
<evidence type="ECO:0000313" key="2">
    <source>
        <dbReference type="Proteomes" id="UP000183653"/>
    </source>
</evidence>
<dbReference type="EMBL" id="LT629782">
    <property type="protein sequence ID" value="SDU23621.1"/>
    <property type="molecule type" value="Genomic_DNA"/>
</dbReference>
<sequence length="148" mass="16981">MDMDDEFLEINDLDWFASCHKGYVAHFATGGRGFVPFSIRASISTYELLYDYFYSLAESFEFVVVEENLPEFSNQVQRERYLKSFSSMARRGLFSYDVNDEGNGYKLVAMPVNGKGTLEISLDVRASIVMLPIDFFANKKNIDDVEFV</sequence>
<name>A0A8B3Y1E5_9PSED</name>
<gene>
    <name evidence="1" type="ORF">SAMN04490197_4092</name>
</gene>
<dbReference type="OrthoDB" id="6636567at2"/>
<dbReference type="RefSeq" id="WP_057726495.1">
    <property type="nucleotide sequence ID" value="NZ_JYLM01000023.1"/>
</dbReference>
<proteinExistence type="predicted"/>
<accession>A0A8B3Y1E5</accession>
<dbReference type="AlphaFoldDB" id="A0A8B3Y1E5"/>
<organism evidence="1 2">
    <name type="scientific">Pseudomonas orientalis</name>
    <dbReference type="NCBI Taxonomy" id="76758"/>
    <lineage>
        <taxon>Bacteria</taxon>
        <taxon>Pseudomonadati</taxon>
        <taxon>Pseudomonadota</taxon>
        <taxon>Gammaproteobacteria</taxon>
        <taxon>Pseudomonadales</taxon>
        <taxon>Pseudomonadaceae</taxon>
        <taxon>Pseudomonas</taxon>
    </lineage>
</organism>
<reference evidence="1 2" key="1">
    <citation type="submission" date="2016-10" db="EMBL/GenBank/DDBJ databases">
        <authorList>
            <person name="Varghese N."/>
            <person name="Submissions S."/>
        </authorList>
    </citation>
    <scope>NUCLEOTIDE SEQUENCE [LARGE SCALE GENOMIC DNA]</scope>
    <source>
        <strain evidence="1 2">BS2775</strain>
    </source>
</reference>
<dbReference type="Proteomes" id="UP000183653">
    <property type="component" value="Chromosome I"/>
</dbReference>